<evidence type="ECO:0000256" key="1">
    <source>
        <dbReference type="SAM" id="Phobius"/>
    </source>
</evidence>
<proteinExistence type="predicted"/>
<dbReference type="Proteomes" id="UP001642484">
    <property type="component" value="Unassembled WGS sequence"/>
</dbReference>
<reference evidence="2 3" key="1">
    <citation type="submission" date="2024-02" db="EMBL/GenBank/DDBJ databases">
        <authorList>
            <person name="Chen Y."/>
            <person name="Shah S."/>
            <person name="Dougan E. K."/>
            <person name="Thang M."/>
            <person name="Chan C."/>
        </authorList>
    </citation>
    <scope>NUCLEOTIDE SEQUENCE [LARGE SCALE GENOMIC DNA]</scope>
</reference>
<organism evidence="2 3">
    <name type="scientific">Durusdinium trenchii</name>
    <dbReference type="NCBI Taxonomy" id="1381693"/>
    <lineage>
        <taxon>Eukaryota</taxon>
        <taxon>Sar</taxon>
        <taxon>Alveolata</taxon>
        <taxon>Dinophyceae</taxon>
        <taxon>Suessiales</taxon>
        <taxon>Symbiodiniaceae</taxon>
        <taxon>Durusdinium</taxon>
    </lineage>
</organism>
<gene>
    <name evidence="2" type="ORF">CCMP2556_LOCUS27387</name>
</gene>
<feature type="transmembrane region" description="Helical" evidence="1">
    <location>
        <begin position="35"/>
        <end position="57"/>
    </location>
</feature>
<accession>A0ABP0MXY3</accession>
<keyword evidence="1" id="KW-0472">Membrane</keyword>
<keyword evidence="1" id="KW-0812">Transmembrane</keyword>
<keyword evidence="1" id="KW-1133">Transmembrane helix</keyword>
<dbReference type="EMBL" id="CAXAMN010019735">
    <property type="protein sequence ID" value="CAK9054879.1"/>
    <property type="molecule type" value="Genomic_DNA"/>
</dbReference>
<sequence>MVAHQYELVYDEESALTDHQTTVLRTNYQSRCTPFACCFTASWAILLGCCCVYYYYFLFLPPVACECSDSDGVASAGLVKLTNLIEQCGYTAPYCFSGLDVENDIEKTIFPFTNADGKEYRCFVHTIAFPSESCYEVHCEEREKLVALDTFYRNANGWLNLVAHDGSIEGEEAHVKNVLYGQVGDARDFCVDREKVQAWQVLSQLKPNPSSFGTAATAGFGSFS</sequence>
<evidence type="ECO:0000313" key="3">
    <source>
        <dbReference type="Proteomes" id="UP001642484"/>
    </source>
</evidence>
<keyword evidence="3" id="KW-1185">Reference proteome</keyword>
<comment type="caution">
    <text evidence="2">The sequence shown here is derived from an EMBL/GenBank/DDBJ whole genome shotgun (WGS) entry which is preliminary data.</text>
</comment>
<name>A0ABP0MXY3_9DINO</name>
<evidence type="ECO:0000313" key="2">
    <source>
        <dbReference type="EMBL" id="CAK9054879.1"/>
    </source>
</evidence>
<protein>
    <submittedName>
        <fullName evidence="2">Uncharacterized protein</fullName>
    </submittedName>
</protein>